<comment type="caution">
    <text evidence="2">The sequence shown here is derived from an EMBL/GenBank/DDBJ whole genome shotgun (WGS) entry which is preliminary data.</text>
</comment>
<accession>A0A8E0RPF4</accession>
<feature type="compositionally biased region" description="Basic and acidic residues" evidence="1">
    <location>
        <begin position="184"/>
        <end position="194"/>
    </location>
</feature>
<dbReference type="Proteomes" id="UP000728185">
    <property type="component" value="Unassembled WGS sequence"/>
</dbReference>
<reference evidence="2" key="1">
    <citation type="submission" date="2019-05" db="EMBL/GenBank/DDBJ databases">
        <title>Annotation for the trematode Fasciolopsis buski.</title>
        <authorList>
            <person name="Choi Y.-J."/>
        </authorList>
    </citation>
    <scope>NUCLEOTIDE SEQUENCE</scope>
    <source>
        <strain evidence="2">HT</strain>
        <tissue evidence="2">Whole worm</tissue>
    </source>
</reference>
<feature type="compositionally biased region" description="Polar residues" evidence="1">
    <location>
        <begin position="167"/>
        <end position="181"/>
    </location>
</feature>
<feature type="compositionally biased region" description="Low complexity" evidence="1">
    <location>
        <begin position="43"/>
        <end position="56"/>
    </location>
</feature>
<evidence type="ECO:0000313" key="3">
    <source>
        <dbReference type="Proteomes" id="UP000728185"/>
    </source>
</evidence>
<evidence type="ECO:0000313" key="2">
    <source>
        <dbReference type="EMBL" id="KAA0187305.1"/>
    </source>
</evidence>
<sequence>MVRKSIPGVSQHSSINEDYGKKSRVESWSSGNDCTPSVTSLISPNSTSTPTTNSTSVGLGESIAPVVPNGVCTQTTLPISVNFIPSLGSTTLGPTNILSSTILPTSFASLTSSDFPSSSSSTSLPLSGPPLLNFSSALNVSSHSLFSEPTLSSSPNTFPTSVVNVTATQSSGPETVNTTNGFEDGLRSSTDRWPDSPGTTGAPDSVHSDADSVTMLMNVDKTEGPDDDSMLCSRCCGLSTKEDPFLVCKDCGQGGE</sequence>
<feature type="region of interest" description="Disordered" evidence="1">
    <location>
        <begin position="167"/>
        <end position="208"/>
    </location>
</feature>
<gene>
    <name evidence="2" type="ORF">FBUS_03158</name>
</gene>
<dbReference type="AlphaFoldDB" id="A0A8E0RPF4"/>
<name>A0A8E0RPF4_9TREM</name>
<organism evidence="2 3">
    <name type="scientific">Fasciolopsis buskii</name>
    <dbReference type="NCBI Taxonomy" id="27845"/>
    <lineage>
        <taxon>Eukaryota</taxon>
        <taxon>Metazoa</taxon>
        <taxon>Spiralia</taxon>
        <taxon>Lophotrochozoa</taxon>
        <taxon>Platyhelminthes</taxon>
        <taxon>Trematoda</taxon>
        <taxon>Digenea</taxon>
        <taxon>Plagiorchiida</taxon>
        <taxon>Echinostomata</taxon>
        <taxon>Echinostomatoidea</taxon>
        <taxon>Fasciolidae</taxon>
        <taxon>Fasciolopsis</taxon>
    </lineage>
</organism>
<feature type="compositionally biased region" description="Polar residues" evidence="1">
    <location>
        <begin position="26"/>
        <end position="42"/>
    </location>
</feature>
<dbReference type="EMBL" id="LUCM01009218">
    <property type="protein sequence ID" value="KAA0187305.1"/>
    <property type="molecule type" value="Genomic_DNA"/>
</dbReference>
<protein>
    <submittedName>
        <fullName evidence="2">Uncharacterized protein</fullName>
    </submittedName>
</protein>
<keyword evidence="3" id="KW-1185">Reference proteome</keyword>
<evidence type="ECO:0000256" key="1">
    <source>
        <dbReference type="SAM" id="MobiDB-lite"/>
    </source>
</evidence>
<proteinExistence type="predicted"/>
<feature type="region of interest" description="Disordered" evidence="1">
    <location>
        <begin position="1"/>
        <end position="56"/>
    </location>
</feature>